<protein>
    <submittedName>
        <fullName evidence="9">Sodium:proton antiporter</fullName>
    </submittedName>
</protein>
<evidence type="ECO:0000256" key="4">
    <source>
        <dbReference type="ARBA" id="ARBA00022989"/>
    </source>
</evidence>
<comment type="caution">
    <text evidence="9">The sequence shown here is derived from an EMBL/GenBank/DDBJ whole genome shotgun (WGS) entry which is preliminary data.</text>
</comment>
<keyword evidence="4 6" id="KW-1133">Transmembrane helix</keyword>
<proteinExistence type="predicted"/>
<feature type="domain" description="Na+/H+ antiporter NhaC-like C-terminal" evidence="7">
    <location>
        <begin position="156"/>
        <end position="436"/>
    </location>
</feature>
<name>A0A0M2SGR6_9STAP</name>
<evidence type="ECO:0000256" key="2">
    <source>
        <dbReference type="ARBA" id="ARBA00022475"/>
    </source>
</evidence>
<dbReference type="PATRIC" id="fig|1432562.3.peg.2412"/>
<feature type="transmembrane region" description="Helical" evidence="6">
    <location>
        <begin position="67"/>
        <end position="92"/>
    </location>
</feature>
<evidence type="ECO:0000313" key="9">
    <source>
        <dbReference type="EMBL" id="KKK33478.1"/>
    </source>
</evidence>
<evidence type="ECO:0000256" key="3">
    <source>
        <dbReference type="ARBA" id="ARBA00022692"/>
    </source>
</evidence>
<dbReference type="Pfam" id="PF03553">
    <property type="entry name" value="Na_H_antiporter"/>
    <property type="match status" value="1"/>
</dbReference>
<dbReference type="InterPro" id="IPR018461">
    <property type="entry name" value="Na/H_Antiport_NhaC-like_C"/>
</dbReference>
<keyword evidence="3 6" id="KW-0812">Transmembrane</keyword>
<evidence type="ECO:0000256" key="6">
    <source>
        <dbReference type="SAM" id="Phobius"/>
    </source>
</evidence>
<feature type="domain" description="Putative Na+/H+ antiporter N-terminal" evidence="8">
    <location>
        <begin position="8"/>
        <end position="92"/>
    </location>
</feature>
<feature type="transmembrane region" description="Helical" evidence="6">
    <location>
        <begin position="237"/>
        <end position="255"/>
    </location>
</feature>
<dbReference type="GO" id="GO:0005886">
    <property type="term" value="C:plasma membrane"/>
    <property type="evidence" value="ECO:0007669"/>
    <property type="project" value="UniProtKB-SubCell"/>
</dbReference>
<accession>A0A0M2SGR6</accession>
<feature type="transmembrane region" description="Helical" evidence="6">
    <location>
        <begin position="104"/>
        <end position="121"/>
    </location>
</feature>
<gene>
    <name evidence="9" type="ORF">WN59_12070</name>
</gene>
<feature type="transmembrane region" description="Helical" evidence="6">
    <location>
        <begin position="153"/>
        <end position="176"/>
    </location>
</feature>
<organism evidence="9 10">
    <name type="scientific">Salinicoccus sediminis</name>
    <dbReference type="NCBI Taxonomy" id="1432562"/>
    <lineage>
        <taxon>Bacteria</taxon>
        <taxon>Bacillati</taxon>
        <taxon>Bacillota</taxon>
        <taxon>Bacilli</taxon>
        <taxon>Bacillales</taxon>
        <taxon>Staphylococcaceae</taxon>
        <taxon>Salinicoccus</taxon>
    </lineage>
</organism>
<feature type="transmembrane region" description="Helical" evidence="6">
    <location>
        <begin position="261"/>
        <end position="279"/>
    </location>
</feature>
<dbReference type="Pfam" id="PF13726">
    <property type="entry name" value="Na_H_antiport_2"/>
    <property type="match status" value="1"/>
</dbReference>
<keyword evidence="2" id="KW-1003">Cell membrane</keyword>
<dbReference type="InterPro" id="IPR032813">
    <property type="entry name" value="Na_H_antiport_N"/>
</dbReference>
<keyword evidence="5 6" id="KW-0472">Membrane</keyword>
<feature type="transmembrane region" description="Helical" evidence="6">
    <location>
        <begin position="291"/>
        <end position="313"/>
    </location>
</feature>
<evidence type="ECO:0000256" key="1">
    <source>
        <dbReference type="ARBA" id="ARBA00004651"/>
    </source>
</evidence>
<dbReference type="STRING" id="1432562.WN59_12070"/>
<feature type="transmembrane region" description="Helical" evidence="6">
    <location>
        <begin position="196"/>
        <end position="217"/>
    </location>
</feature>
<evidence type="ECO:0000256" key="5">
    <source>
        <dbReference type="ARBA" id="ARBA00023136"/>
    </source>
</evidence>
<feature type="transmembrane region" description="Helical" evidence="6">
    <location>
        <begin position="127"/>
        <end position="146"/>
    </location>
</feature>
<feature type="transmembrane region" description="Helical" evidence="6">
    <location>
        <begin position="28"/>
        <end position="47"/>
    </location>
</feature>
<feature type="transmembrane region" description="Helical" evidence="6">
    <location>
        <begin position="6"/>
        <end position="23"/>
    </location>
</feature>
<keyword evidence="10" id="KW-1185">Reference proteome</keyword>
<dbReference type="PANTHER" id="PTHR37821:SF1">
    <property type="entry name" value="AMINO ACID TRANSPORTER YUIF-RELATED"/>
    <property type="match status" value="1"/>
</dbReference>
<dbReference type="InterPro" id="IPR052576">
    <property type="entry name" value="AA_Transporter-Related"/>
</dbReference>
<dbReference type="AlphaFoldDB" id="A0A0M2SGR6"/>
<feature type="transmembrane region" description="Helical" evidence="6">
    <location>
        <begin position="333"/>
        <end position="366"/>
    </location>
</feature>
<dbReference type="EMBL" id="LAYZ01000025">
    <property type="protein sequence ID" value="KKK33478.1"/>
    <property type="molecule type" value="Genomic_DNA"/>
</dbReference>
<feature type="transmembrane region" description="Helical" evidence="6">
    <location>
        <begin position="416"/>
        <end position="441"/>
    </location>
</feature>
<dbReference type="OrthoDB" id="9772446at2"/>
<evidence type="ECO:0000313" key="10">
    <source>
        <dbReference type="Proteomes" id="UP000034287"/>
    </source>
</evidence>
<sequence length="442" mass="46464">MEGGNIMNAVLIAVLVMIVLSLLRLNVVLALFIGALAGGLTAGMPVADVITTFTGGIVGGAEIALSYALLGGFAALIAYSGITEVLVDFIIGALNKDRSKKARIIAKVSIIAALLTVAVMSQNLIPVHIAFIPILIPPILSLMNELEIDRRLIAIVLTFGLTFPYVLLPVGFGQIFQNTIVTSFDTVGVDIAFGDVAPNLILPASGFVIGLVIALFYYRKKRNYETIQLATHQKREVSTATVITAVLSILATFTVQIMTDSMIFGALAGIMIFFLSFRFKWKSLDAELINGIQMMAYIGIVMLAANGFATVITETGHVMSLVEGIAEALAGQKIMIVISMLLVGLVVTMGIGSSFATIPIIASIFVPMGIELELSIPAIIAIIGTAGALGDAGSPASDSTLGPTAGLDADGQHDHIWDTCVPTFIFLNIPVLVTGFIAGIVL</sequence>
<evidence type="ECO:0000259" key="7">
    <source>
        <dbReference type="Pfam" id="PF03553"/>
    </source>
</evidence>
<reference evidence="9 10" key="1">
    <citation type="submission" date="2015-04" db="EMBL/GenBank/DDBJ databases">
        <title>Taxonomic description and genome sequence of Salinicoccus sediminis sp. nov., a novel hyper halotolerant bacterium isolated from marine sediment.</title>
        <authorList>
            <person name="Mathan Kumar R."/>
            <person name="Kaur G."/>
            <person name="Kumar N."/>
            <person name="Kumar A."/>
            <person name="Singh N.K."/>
            <person name="Kaur N."/>
            <person name="Mayilraj S."/>
        </authorList>
    </citation>
    <scope>NUCLEOTIDE SEQUENCE [LARGE SCALE GENOMIC DNA]</scope>
    <source>
        <strain evidence="9 10">SV-16</strain>
    </source>
</reference>
<dbReference type="PANTHER" id="PTHR37821">
    <property type="entry name" value="AMINO ACID TRANSPORTER YUIF-RELATED"/>
    <property type="match status" value="1"/>
</dbReference>
<evidence type="ECO:0000259" key="8">
    <source>
        <dbReference type="Pfam" id="PF13726"/>
    </source>
</evidence>
<comment type="subcellular location">
    <subcellularLocation>
        <location evidence="1">Cell membrane</location>
        <topology evidence="1">Multi-pass membrane protein</topology>
    </subcellularLocation>
</comment>
<dbReference type="Proteomes" id="UP000034287">
    <property type="component" value="Unassembled WGS sequence"/>
</dbReference>